<evidence type="ECO:0000256" key="7">
    <source>
        <dbReference type="ARBA" id="ARBA00022843"/>
    </source>
</evidence>
<feature type="domain" description="Sodium ion transport-associated" evidence="21">
    <location>
        <begin position="981"/>
        <end position="1112"/>
    </location>
</feature>
<feature type="region of interest" description="Disordered" evidence="18">
    <location>
        <begin position="554"/>
        <end position="613"/>
    </location>
</feature>
<feature type="transmembrane region" description="Helical" evidence="19">
    <location>
        <begin position="774"/>
        <end position="797"/>
    </location>
</feature>
<keyword evidence="10" id="KW-0915">Sodium</keyword>
<evidence type="ECO:0000256" key="5">
    <source>
        <dbReference type="ARBA" id="ARBA00022692"/>
    </source>
</evidence>
<keyword evidence="24" id="KW-1185">Reference proteome</keyword>
<evidence type="ECO:0000256" key="12">
    <source>
        <dbReference type="ARBA" id="ARBA00023136"/>
    </source>
</evidence>
<comment type="caution">
    <text evidence="23">The sequence shown here is derived from an EMBL/GenBank/DDBJ whole genome shotgun (WGS) entry which is preliminary data.</text>
</comment>
<dbReference type="Proteomes" id="UP000627253">
    <property type="component" value="Unassembled WGS sequence"/>
</dbReference>
<comment type="subcellular location">
    <subcellularLocation>
        <location evidence="1">Cell membrane</location>
        <topology evidence="1">Multi-pass membrane protein</topology>
    </subcellularLocation>
</comment>
<dbReference type="SUPFAM" id="SSF81324">
    <property type="entry name" value="Voltage-gated potassium channels"/>
    <property type="match status" value="2"/>
</dbReference>
<evidence type="ECO:0000256" key="9">
    <source>
        <dbReference type="ARBA" id="ARBA00022989"/>
    </source>
</evidence>
<evidence type="ECO:0000313" key="23">
    <source>
        <dbReference type="EMBL" id="NXX38049.1"/>
    </source>
</evidence>
<keyword evidence="13" id="KW-1015">Disulfide bond</keyword>
<keyword evidence="6" id="KW-0677">Repeat</keyword>
<dbReference type="InterPro" id="IPR024583">
    <property type="entry name" value="Na_trans_cytopl"/>
</dbReference>
<keyword evidence="11" id="KW-0406">Ion transport</keyword>
<sequence length="1113" mass="125917">MADFLLPPGTNSFHRFTPESLAAIEKRIAEKLARNAKQEYREQLGEEEKPQPQFDLQACKKLPDIYGTVSPELIGEPLEDIDPFYNDRKTFIVLNKGKTIFRFSATPALYILSPFHPVRRAAIKILVHSYPFFFYHALFSLICFFTLFSMFIMCTILTNCVFMAQSETPPWNKYVEYTFTGIYTFESLIKILARGFCMTEFTFLRDPWNWLDFSVIVMAYITEFVDLGNVSALRTFRVLRALKTISVISGLKTIVGALIQSVKKLADVMILTVFCLSVFALIGLQLFMGNLRHKCVRDYTQFNFTNGTLYLDGRMWNTSEEFLSDPVNYFIKNGTEDVLLCGNSSDAGTCPEGYICLKAGENPDHGYTSFDTFGWAFLSLFRLMTQDYWERLYQQTLRSAGKIYMLFFMLVIFLGSFYLVNLILAVVAMAYEEQNQATIAETEEKERKFREAMEMLKKEQEALAAKGIDSMSLSSLEMSPLASKNAKERRNKRKKKKSLGAEEYGEDQRNPKCDYDEGQRRMTLLGISYGPSAHLVKRRTSHGSIFSFRLRGRDTGSDTDFADDEISTAGENESHRGSLLIPRSGRRPSMQSQVSHSSHPATPNYTQTGKRNSSVDCNGVVSLIGGGIGALNPDPTSPAGLLLPPVILEKPGPGDLTSPSDEASKKQLLMPHRPSVDHSDEPFQRQRAVSAVSIITSALEELEESHQKCPPCWNHFAVKFLIWDCCPFWLLIKKFVKFVVMDPFTDLTITLCIVLNTLFMALEHYKMTKEFDHMLYIGNLVFTGIFTAEMIFKVIALDPYYYFQQGWNIFDSIIVILSLMELGLSSMGNLSVLRSFRLLRVFKLAKSWPTLNTLIKIIGNSVGALGNLTLVLAIIVFIFAVVGMQLFGKSYLDNVKKISTTGNLPRWHMNDFFHSFLIIFRILCGEWIETMWDCMEVAGQPLCLLVFLLVMVIGNLVVLNLFLALLLSSFSADNLSAPDEDGEMNNLQLAFARINRGLQYVKQATWNFCCHVLRHPKTTAEKKAMMKLAAQNTGALNNCVNSHTAAELGKDMENYKENHTEDGINKSGEKHLGITDDDFMTNPDLSICVPIAVGESDIEEEDEEQSTFTEMEQ</sequence>
<keyword evidence="16" id="KW-0407">Ion channel</keyword>
<accession>A0A852IPB5</accession>
<keyword evidence="17" id="KW-0175">Coiled coil</keyword>
<feature type="transmembrane region" description="Helical" evidence="19">
    <location>
        <begin position="854"/>
        <end position="887"/>
    </location>
</feature>
<evidence type="ECO:0000256" key="6">
    <source>
        <dbReference type="ARBA" id="ARBA00022737"/>
    </source>
</evidence>
<dbReference type="OrthoDB" id="2984333at2759"/>
<evidence type="ECO:0000256" key="11">
    <source>
        <dbReference type="ARBA" id="ARBA00023065"/>
    </source>
</evidence>
<keyword evidence="3" id="KW-1003">Cell membrane</keyword>
<feature type="coiled-coil region" evidence="17">
    <location>
        <begin position="428"/>
        <end position="462"/>
    </location>
</feature>
<feature type="compositionally biased region" description="Basic residues" evidence="18">
    <location>
        <begin position="487"/>
        <end position="498"/>
    </location>
</feature>
<dbReference type="FunFam" id="1.10.287.70:FF:000049">
    <property type="entry name" value="Voltage-dependent sodium channel 2"/>
    <property type="match status" value="1"/>
</dbReference>
<protein>
    <submittedName>
        <fullName evidence="23">SCN5A protein</fullName>
    </submittedName>
</protein>
<organism evidence="23 24">
    <name type="scientific">Tricholaema leucomelas</name>
    <name type="common">pied barbet</name>
    <dbReference type="NCBI Taxonomy" id="240729"/>
    <lineage>
        <taxon>Eukaryota</taxon>
        <taxon>Metazoa</taxon>
        <taxon>Chordata</taxon>
        <taxon>Craniata</taxon>
        <taxon>Vertebrata</taxon>
        <taxon>Euteleostomi</taxon>
        <taxon>Archelosauria</taxon>
        <taxon>Archosauria</taxon>
        <taxon>Dinosauria</taxon>
        <taxon>Saurischia</taxon>
        <taxon>Theropoda</taxon>
        <taxon>Coelurosauria</taxon>
        <taxon>Aves</taxon>
        <taxon>Neognathae</taxon>
        <taxon>Neoaves</taxon>
        <taxon>Telluraves</taxon>
        <taxon>Coraciimorphae</taxon>
        <taxon>Piciformes</taxon>
        <taxon>Lybiidae</taxon>
        <taxon>Tricholaema lacrymosa</taxon>
    </lineage>
</organism>
<feature type="compositionally biased region" description="Polar residues" evidence="18">
    <location>
        <begin position="589"/>
        <end position="613"/>
    </location>
</feature>
<feature type="transmembrane region" description="Helical" evidence="19">
    <location>
        <begin position="133"/>
        <end position="162"/>
    </location>
</feature>
<feature type="region of interest" description="Disordered" evidence="18">
    <location>
        <begin position="479"/>
        <end position="517"/>
    </location>
</feature>
<evidence type="ECO:0000256" key="17">
    <source>
        <dbReference type="SAM" id="Coils"/>
    </source>
</evidence>
<keyword evidence="4" id="KW-0597">Phosphoprotein</keyword>
<dbReference type="InterPro" id="IPR043203">
    <property type="entry name" value="VGCC_Ca_Na"/>
</dbReference>
<feature type="domain" description="Voltage-gated Na+ ion channel cytoplasmic" evidence="22">
    <location>
        <begin position="523"/>
        <end position="693"/>
    </location>
</feature>
<keyword evidence="7" id="KW-0832">Ubl conjugation</keyword>
<feature type="transmembrane region" description="Helical" evidence="19">
    <location>
        <begin position="403"/>
        <end position="431"/>
    </location>
</feature>
<dbReference type="GO" id="GO:0086010">
    <property type="term" value="P:membrane depolarization during action potential"/>
    <property type="evidence" value="ECO:0007669"/>
    <property type="project" value="TreeGrafter"/>
</dbReference>
<feature type="transmembrane region" description="Helical" evidence="19">
    <location>
        <begin position="744"/>
        <end position="762"/>
    </location>
</feature>
<evidence type="ECO:0000256" key="10">
    <source>
        <dbReference type="ARBA" id="ARBA00023053"/>
    </source>
</evidence>
<evidence type="ECO:0000259" key="22">
    <source>
        <dbReference type="Pfam" id="PF11933"/>
    </source>
</evidence>
<keyword evidence="9 19" id="KW-1133">Transmembrane helix</keyword>
<dbReference type="FunFam" id="1.20.120.350:FF:000002">
    <property type="entry name" value="Sodium channel protein"/>
    <property type="match status" value="1"/>
</dbReference>
<proteinExistence type="predicted"/>
<evidence type="ECO:0000256" key="1">
    <source>
        <dbReference type="ARBA" id="ARBA00004651"/>
    </source>
</evidence>
<gene>
    <name evidence="23" type="primary">Scn5a_0</name>
    <name evidence="23" type="ORF">TRILEU_R10456</name>
</gene>
<dbReference type="InterPro" id="IPR027359">
    <property type="entry name" value="Volt_channel_dom_sf"/>
</dbReference>
<dbReference type="Pfam" id="PF00520">
    <property type="entry name" value="Ion_trans"/>
    <property type="match status" value="2"/>
</dbReference>
<feature type="transmembrane region" description="Helical" evidence="19">
    <location>
        <begin position="912"/>
        <end position="930"/>
    </location>
</feature>
<evidence type="ECO:0000313" key="24">
    <source>
        <dbReference type="Proteomes" id="UP000627253"/>
    </source>
</evidence>
<keyword evidence="12 19" id="KW-0472">Membrane</keyword>
<evidence type="ECO:0000256" key="16">
    <source>
        <dbReference type="ARBA" id="ARBA00023303"/>
    </source>
</evidence>
<dbReference type="InterPro" id="IPR010526">
    <property type="entry name" value="Na_trans_assoc_dom"/>
</dbReference>
<reference evidence="23" key="1">
    <citation type="submission" date="2020-02" db="EMBL/GenBank/DDBJ databases">
        <title>Bird 10,000 Genomes (B10K) Project - Family phase.</title>
        <authorList>
            <person name="Zhang G."/>
        </authorList>
    </citation>
    <scope>NUCLEOTIDE SEQUENCE</scope>
    <source>
        <strain evidence="23">B10K-DU-002-37</strain>
        <tissue evidence="23">Muscle</tissue>
    </source>
</reference>
<keyword evidence="2" id="KW-0813">Transport</keyword>
<evidence type="ECO:0000256" key="8">
    <source>
        <dbReference type="ARBA" id="ARBA00022882"/>
    </source>
</evidence>
<evidence type="ECO:0000256" key="18">
    <source>
        <dbReference type="SAM" id="MobiDB-lite"/>
    </source>
</evidence>
<dbReference type="Gene3D" id="1.20.120.350">
    <property type="entry name" value="Voltage-gated potassium channels. Chain C"/>
    <property type="match status" value="2"/>
</dbReference>
<dbReference type="InterPro" id="IPR005821">
    <property type="entry name" value="Ion_trans_dom"/>
</dbReference>
<evidence type="ECO:0000256" key="2">
    <source>
        <dbReference type="ARBA" id="ARBA00022448"/>
    </source>
</evidence>
<dbReference type="GO" id="GO:0001518">
    <property type="term" value="C:voltage-gated sodium channel complex"/>
    <property type="evidence" value="ECO:0007669"/>
    <property type="project" value="InterPro"/>
</dbReference>
<feature type="domain" description="Ion transport" evidence="20">
    <location>
        <begin position="743"/>
        <end position="973"/>
    </location>
</feature>
<dbReference type="GO" id="GO:0005248">
    <property type="term" value="F:voltage-gated sodium channel activity"/>
    <property type="evidence" value="ECO:0007669"/>
    <property type="project" value="InterPro"/>
</dbReference>
<keyword evidence="5 19" id="KW-0812">Transmembrane</keyword>
<evidence type="ECO:0000259" key="20">
    <source>
        <dbReference type="Pfam" id="PF00520"/>
    </source>
</evidence>
<dbReference type="InterPro" id="IPR008053">
    <property type="entry name" value="Na_channel_a5su"/>
</dbReference>
<feature type="non-terminal residue" evidence="23">
    <location>
        <position position="1113"/>
    </location>
</feature>
<feature type="domain" description="Ion transport" evidence="20">
    <location>
        <begin position="147"/>
        <end position="437"/>
    </location>
</feature>
<feature type="transmembrane region" description="Helical" evidence="19">
    <location>
        <begin position="245"/>
        <end position="262"/>
    </location>
</feature>
<dbReference type="PANTHER" id="PTHR10037:SF208">
    <property type="entry name" value="SODIUM CHANNEL PROTEIN TYPE 10 SUBUNIT ALPHA"/>
    <property type="match status" value="1"/>
</dbReference>
<keyword evidence="14" id="KW-0325">Glycoprotein</keyword>
<feature type="transmembrane region" description="Helical" evidence="19">
    <location>
        <begin position="809"/>
        <end position="833"/>
    </location>
</feature>
<dbReference type="Gene3D" id="1.10.287.70">
    <property type="match status" value="2"/>
</dbReference>
<dbReference type="FunFam" id="1.10.287.70:FF:000562">
    <property type="entry name" value="Uncharacterized protein"/>
    <property type="match status" value="1"/>
</dbReference>
<dbReference type="PANTHER" id="PTHR10037">
    <property type="entry name" value="VOLTAGE-GATED CATION CHANNEL CALCIUM AND SODIUM"/>
    <property type="match status" value="1"/>
</dbReference>
<evidence type="ECO:0000256" key="13">
    <source>
        <dbReference type="ARBA" id="ARBA00023157"/>
    </source>
</evidence>
<evidence type="ECO:0000256" key="14">
    <source>
        <dbReference type="ARBA" id="ARBA00023180"/>
    </source>
</evidence>
<evidence type="ECO:0000256" key="15">
    <source>
        <dbReference type="ARBA" id="ARBA00023201"/>
    </source>
</evidence>
<dbReference type="PRINTS" id="PR01666">
    <property type="entry name" value="NACHANNEL5"/>
</dbReference>
<evidence type="ECO:0000256" key="3">
    <source>
        <dbReference type="ARBA" id="ARBA00022475"/>
    </source>
</evidence>
<feature type="non-terminal residue" evidence="23">
    <location>
        <position position="1"/>
    </location>
</feature>
<name>A0A852IPB5_9PICI</name>
<dbReference type="Pfam" id="PF11933">
    <property type="entry name" value="Na_trans_cytopl"/>
    <property type="match status" value="1"/>
</dbReference>
<evidence type="ECO:0000256" key="19">
    <source>
        <dbReference type="SAM" id="Phobius"/>
    </source>
</evidence>
<dbReference type="GO" id="GO:0019228">
    <property type="term" value="P:neuronal action potential"/>
    <property type="evidence" value="ECO:0007669"/>
    <property type="project" value="TreeGrafter"/>
</dbReference>
<feature type="transmembrane region" description="Helical" evidence="19">
    <location>
        <begin position="268"/>
        <end position="287"/>
    </location>
</feature>
<dbReference type="EMBL" id="WAAF01000428">
    <property type="protein sequence ID" value="NXX38049.1"/>
    <property type="molecule type" value="Genomic_DNA"/>
</dbReference>
<evidence type="ECO:0000259" key="21">
    <source>
        <dbReference type="Pfam" id="PF06512"/>
    </source>
</evidence>
<evidence type="ECO:0000256" key="4">
    <source>
        <dbReference type="ARBA" id="ARBA00022553"/>
    </source>
</evidence>
<keyword evidence="15" id="KW-0739">Sodium transport</keyword>
<feature type="compositionally biased region" description="Basic and acidic residues" evidence="18">
    <location>
        <begin position="506"/>
        <end position="517"/>
    </location>
</feature>
<dbReference type="AlphaFoldDB" id="A0A852IPB5"/>
<dbReference type="FunFam" id="1.20.120.350:FF:000005">
    <property type="entry name" value="Sodium channel protein"/>
    <property type="match status" value="1"/>
</dbReference>
<dbReference type="Pfam" id="PF06512">
    <property type="entry name" value="Na_trans_assoc"/>
    <property type="match status" value="1"/>
</dbReference>
<keyword evidence="8" id="KW-0851">Voltage-gated channel</keyword>
<feature type="transmembrane region" description="Helical" evidence="19">
    <location>
        <begin position="942"/>
        <end position="967"/>
    </location>
</feature>